<dbReference type="PANTHER" id="PTHR46068">
    <property type="entry name" value="PROTEIN CBG27172"/>
    <property type="match status" value="1"/>
</dbReference>
<comment type="caution">
    <text evidence="1">The sequence shown here is derived from an EMBL/GenBank/DDBJ whole genome shotgun (WGS) entry which is preliminary data.</text>
</comment>
<evidence type="ECO:0000313" key="2">
    <source>
        <dbReference type="EMBL" id="CAF4140512.1"/>
    </source>
</evidence>
<dbReference type="PANTHER" id="PTHR46068:SF1">
    <property type="entry name" value="TRANSPOSASE IS30-LIKE HTH DOMAIN-CONTAINING PROTEIN"/>
    <property type="match status" value="1"/>
</dbReference>
<dbReference type="EMBL" id="CAJOBP010000204">
    <property type="protein sequence ID" value="CAF4140512.1"/>
    <property type="molecule type" value="Genomic_DNA"/>
</dbReference>
<dbReference type="Proteomes" id="UP000663825">
    <property type="component" value="Unassembled WGS sequence"/>
</dbReference>
<proteinExistence type="predicted"/>
<sequence>MTDLRKRVYSMLGQNTNLKNNDIVKHFVQEGFKRRTLYNIIKRYEMGLPAEDLSRSGRPTSFKRKNLKRLQNAAINRIGVSQRKLGRKFGVAQSTIHYNWKKFGLKHYKRQKAPKYSENQVEQIPKKCRKMRRQMLTSNTFIIVDDEKYFTFSNDDMPQNVGFYAFGKEDVPDNVKFKTKEKYPKKVLVWLALSAKGISTPYIGSTKGPAITADIYVNKCLSKLRSFIEEYHAGDEYIFWPDLASSHYANKTTRWLHEQNIKFVPKQDNPPNVPQARPIEDFWSILAGKVYEGGWESKTELQLKRRIYQKIKEIDMNVVQHMMMSIRTKLRKIEDKGPFSLV</sequence>
<dbReference type="InterPro" id="IPR036397">
    <property type="entry name" value="RNaseH_sf"/>
</dbReference>
<dbReference type="OrthoDB" id="10025891at2759"/>
<keyword evidence="4" id="KW-1185">Reference proteome</keyword>
<gene>
    <name evidence="1" type="ORF">TIS948_LOCUS5821</name>
    <name evidence="2" type="ORF">UJA718_LOCUS2864</name>
</gene>
<protein>
    <submittedName>
        <fullName evidence="1">Uncharacterized protein</fullName>
    </submittedName>
</protein>
<evidence type="ECO:0000313" key="4">
    <source>
        <dbReference type="Proteomes" id="UP000663873"/>
    </source>
</evidence>
<organism evidence="1 3">
    <name type="scientific">Rotaria socialis</name>
    <dbReference type="NCBI Taxonomy" id="392032"/>
    <lineage>
        <taxon>Eukaryota</taxon>
        <taxon>Metazoa</taxon>
        <taxon>Spiralia</taxon>
        <taxon>Gnathifera</taxon>
        <taxon>Rotifera</taxon>
        <taxon>Eurotatoria</taxon>
        <taxon>Bdelloidea</taxon>
        <taxon>Philodinida</taxon>
        <taxon>Philodinidae</taxon>
        <taxon>Rotaria</taxon>
    </lineage>
</organism>
<dbReference type="Gene3D" id="3.30.420.10">
    <property type="entry name" value="Ribonuclease H-like superfamily/Ribonuclease H"/>
    <property type="match status" value="1"/>
</dbReference>
<evidence type="ECO:0000313" key="1">
    <source>
        <dbReference type="EMBL" id="CAF3083131.1"/>
    </source>
</evidence>
<evidence type="ECO:0000313" key="3">
    <source>
        <dbReference type="Proteomes" id="UP000663825"/>
    </source>
</evidence>
<reference evidence="1" key="1">
    <citation type="submission" date="2021-02" db="EMBL/GenBank/DDBJ databases">
        <authorList>
            <person name="Nowell W R."/>
        </authorList>
    </citation>
    <scope>NUCLEOTIDE SEQUENCE</scope>
</reference>
<dbReference type="EMBL" id="CAJNXB010000670">
    <property type="protein sequence ID" value="CAF3083131.1"/>
    <property type="molecule type" value="Genomic_DNA"/>
</dbReference>
<name>A0A817MXL8_9BILA</name>
<accession>A0A817MXL8</accession>
<dbReference type="Proteomes" id="UP000663873">
    <property type="component" value="Unassembled WGS sequence"/>
</dbReference>
<dbReference type="AlphaFoldDB" id="A0A817MXL8"/>
<dbReference type="GO" id="GO:0003676">
    <property type="term" value="F:nucleic acid binding"/>
    <property type="evidence" value="ECO:0007669"/>
    <property type="project" value="InterPro"/>
</dbReference>